<organism evidence="3 4">
    <name type="scientific">Haloferax prahovense (strain DSM 18310 / JCM 13924 / TL6)</name>
    <dbReference type="NCBI Taxonomy" id="1227461"/>
    <lineage>
        <taxon>Archaea</taxon>
        <taxon>Methanobacteriati</taxon>
        <taxon>Methanobacteriota</taxon>
        <taxon>Stenosarchaea group</taxon>
        <taxon>Halobacteria</taxon>
        <taxon>Halobacteriales</taxon>
        <taxon>Haloferacaceae</taxon>
        <taxon>Haloferax</taxon>
    </lineage>
</organism>
<comment type="caution">
    <text evidence="3">The sequence shown here is derived from an EMBL/GenBank/DDBJ whole genome shotgun (WGS) entry which is preliminary data.</text>
</comment>
<dbReference type="RefSeq" id="WP_008096728.1">
    <property type="nucleotide sequence ID" value="NZ_AOLG01000056.1"/>
</dbReference>
<reference evidence="3 4" key="1">
    <citation type="journal article" date="2014" name="PLoS Genet.">
        <title>Phylogenetically driven sequencing of extremely halophilic archaea reveals strategies for static and dynamic osmo-response.</title>
        <authorList>
            <person name="Becker E.A."/>
            <person name="Seitzer P.M."/>
            <person name="Tritt A."/>
            <person name="Larsen D."/>
            <person name="Krusor M."/>
            <person name="Yao A.I."/>
            <person name="Wu D."/>
            <person name="Madern D."/>
            <person name="Eisen J.A."/>
            <person name="Darling A.E."/>
            <person name="Facciotti M.T."/>
        </authorList>
    </citation>
    <scope>NUCLEOTIDE SEQUENCE [LARGE SCALE GENOMIC DNA]</scope>
    <source>
        <strain evidence="4">DSM 18310 / JCM 13924 / TL6</strain>
    </source>
</reference>
<dbReference type="SUPFAM" id="SSF51182">
    <property type="entry name" value="RmlC-like cupins"/>
    <property type="match status" value="1"/>
</dbReference>
<dbReference type="PATRIC" id="fig|1227461.3.peg.3506"/>
<dbReference type="PANTHER" id="PTHR35848">
    <property type="entry name" value="OXALATE-BINDING PROTEIN"/>
    <property type="match status" value="1"/>
</dbReference>
<protein>
    <submittedName>
        <fullName evidence="3">Cupin</fullName>
    </submittedName>
</protein>
<dbReference type="Pfam" id="PF07883">
    <property type="entry name" value="Cupin_2"/>
    <property type="match status" value="1"/>
</dbReference>
<dbReference type="PANTHER" id="PTHR35848:SF6">
    <property type="entry name" value="CUPIN TYPE-2 DOMAIN-CONTAINING PROTEIN"/>
    <property type="match status" value="1"/>
</dbReference>
<dbReference type="InterPro" id="IPR051610">
    <property type="entry name" value="GPI/OXD"/>
</dbReference>
<evidence type="ECO:0000313" key="3">
    <source>
        <dbReference type="EMBL" id="ELZ63865.1"/>
    </source>
</evidence>
<dbReference type="InterPro" id="IPR013096">
    <property type="entry name" value="Cupin_2"/>
</dbReference>
<evidence type="ECO:0000313" key="4">
    <source>
        <dbReference type="Proteomes" id="UP000011559"/>
    </source>
</evidence>
<evidence type="ECO:0000259" key="2">
    <source>
        <dbReference type="Pfam" id="PF07883"/>
    </source>
</evidence>
<keyword evidence="4" id="KW-1185">Reference proteome</keyword>
<name>M0FV68_HALPT</name>
<sequence>MVSEKRFVQADDVETIQLDWGTLKWMNTPEVTGSEGFSAGVVLLEPGKGHERHTHPDSEEILYILGGEGEQTIEDETRTVGAGDMVHIPSGVEHSTINTSWEPLRFLAVYCPPGPEAVIREDDDATVFPPGEFPDN</sequence>
<accession>M0FV68</accession>
<keyword evidence="1" id="KW-0479">Metal-binding</keyword>
<dbReference type="GO" id="GO:0046872">
    <property type="term" value="F:metal ion binding"/>
    <property type="evidence" value="ECO:0007669"/>
    <property type="project" value="UniProtKB-KW"/>
</dbReference>
<dbReference type="Proteomes" id="UP000011559">
    <property type="component" value="Unassembled WGS sequence"/>
</dbReference>
<dbReference type="AlphaFoldDB" id="M0FV68"/>
<feature type="domain" description="Cupin type-2" evidence="2">
    <location>
        <begin position="41"/>
        <end position="110"/>
    </location>
</feature>
<dbReference type="InterPro" id="IPR014710">
    <property type="entry name" value="RmlC-like_jellyroll"/>
</dbReference>
<gene>
    <name evidence="3" type="ORF">C457_17858</name>
</gene>
<dbReference type="InterPro" id="IPR011051">
    <property type="entry name" value="RmlC_Cupin_sf"/>
</dbReference>
<dbReference type="OrthoDB" id="190812at2157"/>
<evidence type="ECO:0000256" key="1">
    <source>
        <dbReference type="ARBA" id="ARBA00022723"/>
    </source>
</evidence>
<dbReference type="Gene3D" id="2.60.120.10">
    <property type="entry name" value="Jelly Rolls"/>
    <property type="match status" value="1"/>
</dbReference>
<dbReference type="EMBL" id="AOLG01000056">
    <property type="protein sequence ID" value="ELZ63865.1"/>
    <property type="molecule type" value="Genomic_DNA"/>
</dbReference>
<proteinExistence type="predicted"/>